<proteinExistence type="predicted"/>
<dbReference type="Gene3D" id="2.60.120.650">
    <property type="entry name" value="Cupin"/>
    <property type="match status" value="1"/>
</dbReference>
<dbReference type="SUPFAM" id="SSF51197">
    <property type="entry name" value="Clavaminate synthase-like"/>
    <property type="match status" value="1"/>
</dbReference>
<protein>
    <recommendedName>
        <fullName evidence="1">JmjC domain-containing protein</fullName>
    </recommendedName>
</protein>
<comment type="caution">
    <text evidence="2">The sequence shown here is derived from an EMBL/GenBank/DDBJ whole genome shotgun (WGS) entry which is preliminary data.</text>
</comment>
<dbReference type="RefSeq" id="WP_105358429.1">
    <property type="nucleotide sequence ID" value="NZ_PUIB01000025.1"/>
</dbReference>
<dbReference type="Proteomes" id="UP000239388">
    <property type="component" value="Unassembled WGS sequence"/>
</dbReference>
<evidence type="ECO:0000313" key="3">
    <source>
        <dbReference type="Proteomes" id="UP000239388"/>
    </source>
</evidence>
<reference evidence="2 3" key="1">
    <citation type="submission" date="2018-02" db="EMBL/GenBank/DDBJ databases">
        <title>Comparative genomes isolates from brazilian mangrove.</title>
        <authorList>
            <person name="Araujo J.E."/>
            <person name="Taketani R.G."/>
            <person name="Silva M.C.P."/>
            <person name="Loureco M.V."/>
            <person name="Andreote F.D."/>
        </authorList>
    </citation>
    <scope>NUCLEOTIDE SEQUENCE [LARGE SCALE GENOMIC DNA]</scope>
    <source>
        <strain evidence="2 3">NAP PRIS-MGV</strain>
    </source>
</reference>
<dbReference type="PROSITE" id="PS51184">
    <property type="entry name" value="JMJC"/>
    <property type="match status" value="1"/>
</dbReference>
<gene>
    <name evidence="2" type="ORF">C5Y98_24800</name>
</gene>
<evidence type="ECO:0000313" key="2">
    <source>
        <dbReference type="EMBL" id="PQO28129.1"/>
    </source>
</evidence>
<dbReference type="InterPro" id="IPR003347">
    <property type="entry name" value="JmjC_dom"/>
</dbReference>
<dbReference type="EMBL" id="PUIB01000025">
    <property type="protein sequence ID" value="PQO28129.1"/>
    <property type="molecule type" value="Genomic_DNA"/>
</dbReference>
<evidence type="ECO:0000259" key="1">
    <source>
        <dbReference type="PROSITE" id="PS51184"/>
    </source>
</evidence>
<organism evidence="2 3">
    <name type="scientific">Blastopirellula marina</name>
    <dbReference type="NCBI Taxonomy" id="124"/>
    <lineage>
        <taxon>Bacteria</taxon>
        <taxon>Pseudomonadati</taxon>
        <taxon>Planctomycetota</taxon>
        <taxon>Planctomycetia</taxon>
        <taxon>Pirellulales</taxon>
        <taxon>Pirellulaceae</taxon>
        <taxon>Blastopirellula</taxon>
    </lineage>
</organism>
<dbReference type="InterPro" id="IPR041667">
    <property type="entry name" value="Cupin_8"/>
</dbReference>
<dbReference type="AlphaFoldDB" id="A0A2S8F7J1"/>
<accession>A0A2S8F7J1</accession>
<dbReference type="Pfam" id="PF13621">
    <property type="entry name" value="Cupin_8"/>
    <property type="match status" value="1"/>
</dbReference>
<dbReference type="OrthoDB" id="7977346at2"/>
<feature type="domain" description="JmjC" evidence="1">
    <location>
        <begin position="82"/>
        <end position="244"/>
    </location>
</feature>
<sequence length="310" mass="35470">MSASNLIDCTFSSSDLEQKPLTTTHRLVETGLFDDEHLIRVLDTHPRAALNVHTMGTDETANQWREGDASTLSGEQLLEATKAGRLWLNVRNMAQHHTQFAELINGMYDEIEAKTPGFVALERSANLLISSPSALVYYHLDIPCNMLWHLRGVKRVWAYPPYNDRYVSQQKVEDVICGVSNEELDYQPDFDQEAMVVDLQPGQMITWPQNTPHRVSNLEGLNVSLTTEHLTPKARRRIKLFRANRFMRHAFGCQNLSQKTEGLDYGMKVLTYSVVRAWQKLFPKKAEGYYYPVTFKLDPNNPSKIQDLAK</sequence>
<name>A0A2S8F7J1_9BACT</name>